<dbReference type="KEGG" id="parq:DSM112329_00789"/>
<evidence type="ECO:0000313" key="1">
    <source>
        <dbReference type="EMBL" id="XAY03963.1"/>
    </source>
</evidence>
<dbReference type="AlphaFoldDB" id="A0AAU7AQS8"/>
<dbReference type="Pfam" id="PF12846">
    <property type="entry name" value="AAA_10"/>
    <property type="match status" value="1"/>
</dbReference>
<evidence type="ECO:0008006" key="2">
    <source>
        <dbReference type="Google" id="ProtNLM"/>
    </source>
</evidence>
<dbReference type="EMBL" id="CP114014">
    <property type="protein sequence ID" value="XAY03963.1"/>
    <property type="molecule type" value="Genomic_DNA"/>
</dbReference>
<gene>
    <name evidence="1" type="ORF">DSM112329_00789</name>
</gene>
<dbReference type="RefSeq" id="WP_354700510.1">
    <property type="nucleotide sequence ID" value="NZ_CP114014.1"/>
</dbReference>
<dbReference type="Gene3D" id="3.40.50.300">
    <property type="entry name" value="P-loop containing nucleotide triphosphate hydrolases"/>
    <property type="match status" value="2"/>
</dbReference>
<accession>A0AAU7AQS8</accession>
<sequence length="818" mass="88942">MRSSADLIGLRYARANLLIGPGGEAAALYRLPDVTYPLLSVADKWGVQGQLEALAHAVQGDFSLWRLSRGLTADRYAATGGTGLAPLLEQHREAIGRLDARRPETYLAVALNTGSSRRLGGAVLEAADRVRARVFSLAAPKVAAPISGRELAQLAESEALLSERLGGVIGLRRATTRELEWLLRRGPLRGVGEPDLDQLWQPDALVIHPADDEETDAETLYEPLGWDLWRLPAAAVLEDPDEPPSLRVDADEGTGFQAFLALGPLADEPVFPGPATELLSAPLDALPFAVDAVVHARWLGNREALGQVRKRIVDAEQSYRDQLESSHGPAWRADDDRTLAREYEQVLQSGARPPMLYASIGLAVAAETREVLERRIEMLRTQFGDIELHRPRGLQEALFFDHLPRADGGRVRDYVQQLTAEQFGAMVPTATTTVGDRDGLYLGYTPAGVRRPVLYDAEAPSRESRASAVMIAGTLGSGKTVAAQLITHAALLRGSVVVDFDPKPDHGWTNLPDLHDRVGVLELTGAEGQEGRLDPMAIGLEDLREELTVSYLLELLRDPPASWEHAIARAVRDVTRDVTREGGRTTRAVLVRLRELDAPAAAEVADALEVIADVGLARLGFGTAAATEELVQRQLTTIRTPGLTLPEPGVSRETYTRAERISVATLSLVAALALRLVSNDRSRHKVVLLDEAWFLLASSQGRAVINRLVRLARAYNATVLLVTQRLDDVEEIRDLVGTWLIFGQDADSEATHALELLGVEPSPARVAMLRGARAGRCIMRDLQGRVAEVQVDCPDSGLLEAFNTTPRTRSDAEGGERS</sequence>
<dbReference type="PANTHER" id="PTHR30121:SF6">
    <property type="entry name" value="SLR6007 PROTEIN"/>
    <property type="match status" value="1"/>
</dbReference>
<proteinExistence type="predicted"/>
<protein>
    <recommendedName>
        <fullName evidence="2">AAA+ ATPase domain-containing protein</fullName>
    </recommendedName>
</protein>
<reference evidence="1" key="1">
    <citation type="submission" date="2022-12" db="EMBL/GenBank/DDBJ databases">
        <title>Paraconexibacter alkalitolerans sp. nov. and Baekduia alba sp. nov., isolated from soil and emended description of the genera Paraconexibacter (Chun et al., 2020) and Baekduia (An et al., 2020).</title>
        <authorList>
            <person name="Vieira S."/>
            <person name="Huber K.J."/>
            <person name="Geppert A."/>
            <person name="Wolf J."/>
            <person name="Neumann-Schaal M."/>
            <person name="Muesken M."/>
            <person name="Overmann J."/>
        </authorList>
    </citation>
    <scope>NUCLEOTIDE SEQUENCE</scope>
    <source>
        <strain evidence="1">AEG42_29</strain>
    </source>
</reference>
<dbReference type="InterPro" id="IPR027417">
    <property type="entry name" value="P-loop_NTPase"/>
</dbReference>
<organism evidence="1">
    <name type="scientific">Paraconexibacter sp. AEG42_29</name>
    <dbReference type="NCBI Taxonomy" id="2997339"/>
    <lineage>
        <taxon>Bacteria</taxon>
        <taxon>Bacillati</taxon>
        <taxon>Actinomycetota</taxon>
        <taxon>Thermoleophilia</taxon>
        <taxon>Solirubrobacterales</taxon>
        <taxon>Paraconexibacteraceae</taxon>
        <taxon>Paraconexibacter</taxon>
    </lineage>
</organism>
<dbReference type="PANTHER" id="PTHR30121">
    <property type="entry name" value="UNCHARACTERIZED PROTEIN YJGR-RELATED"/>
    <property type="match status" value="1"/>
</dbReference>
<dbReference type="InterPro" id="IPR051162">
    <property type="entry name" value="T4SS_component"/>
</dbReference>
<name>A0AAU7AQS8_9ACTN</name>
<dbReference type="SUPFAM" id="SSF52540">
    <property type="entry name" value="P-loop containing nucleoside triphosphate hydrolases"/>
    <property type="match status" value="1"/>
</dbReference>